<dbReference type="Proteomes" id="UP000424527">
    <property type="component" value="Unassembled WGS sequence"/>
</dbReference>
<accession>A0A6G0IHR8</accession>
<dbReference type="PANTHER" id="PTHR11485">
    <property type="entry name" value="TRANSFERRIN"/>
    <property type="match status" value="1"/>
</dbReference>
<dbReference type="Pfam" id="PF00405">
    <property type="entry name" value="Transferrin"/>
    <property type="match status" value="1"/>
</dbReference>
<evidence type="ECO:0000256" key="3">
    <source>
        <dbReference type="ARBA" id="ARBA00022723"/>
    </source>
</evidence>
<dbReference type="PROSITE" id="PS51408">
    <property type="entry name" value="TRANSFERRIN_LIKE_4"/>
    <property type="match status" value="1"/>
</dbReference>
<keyword evidence="2" id="KW-0410">Iron transport</keyword>
<keyword evidence="5" id="KW-0408">Iron</keyword>
<dbReference type="GO" id="GO:0019731">
    <property type="term" value="P:antibacterial humoral response"/>
    <property type="evidence" value="ECO:0007669"/>
    <property type="project" value="TreeGrafter"/>
</dbReference>
<dbReference type="EMBL" id="REGW02000010">
    <property type="protein sequence ID" value="KAE8290914.1"/>
    <property type="molecule type" value="Genomic_DNA"/>
</dbReference>
<evidence type="ECO:0000256" key="2">
    <source>
        <dbReference type="ARBA" id="ARBA00022496"/>
    </source>
</evidence>
<keyword evidence="6" id="KW-0406">Ion transport</keyword>
<dbReference type="AlphaFoldDB" id="A0A6G0IHR8"/>
<dbReference type="GO" id="GO:0055037">
    <property type="term" value="C:recycling endosome"/>
    <property type="evidence" value="ECO:0007669"/>
    <property type="project" value="TreeGrafter"/>
</dbReference>
<evidence type="ECO:0000259" key="7">
    <source>
        <dbReference type="PROSITE" id="PS51408"/>
    </source>
</evidence>
<evidence type="ECO:0000256" key="6">
    <source>
        <dbReference type="ARBA" id="ARBA00023065"/>
    </source>
</evidence>
<organism evidence="8 9">
    <name type="scientific">Larimichthys crocea</name>
    <name type="common">Large yellow croaker</name>
    <name type="synonym">Pseudosciaena crocea</name>
    <dbReference type="NCBI Taxonomy" id="215358"/>
    <lineage>
        <taxon>Eukaryota</taxon>
        <taxon>Metazoa</taxon>
        <taxon>Chordata</taxon>
        <taxon>Craniata</taxon>
        <taxon>Vertebrata</taxon>
        <taxon>Euteleostomi</taxon>
        <taxon>Actinopterygii</taxon>
        <taxon>Neopterygii</taxon>
        <taxon>Teleostei</taxon>
        <taxon>Neoteleostei</taxon>
        <taxon>Acanthomorphata</taxon>
        <taxon>Eupercaria</taxon>
        <taxon>Sciaenidae</taxon>
        <taxon>Larimichthys</taxon>
    </lineage>
</organism>
<evidence type="ECO:0000313" key="9">
    <source>
        <dbReference type="Proteomes" id="UP000424527"/>
    </source>
</evidence>
<dbReference type="SUPFAM" id="SSF53850">
    <property type="entry name" value="Periplasmic binding protein-like II"/>
    <property type="match status" value="1"/>
</dbReference>
<dbReference type="GO" id="GO:0046872">
    <property type="term" value="F:metal ion binding"/>
    <property type="evidence" value="ECO:0007669"/>
    <property type="project" value="UniProtKB-KW"/>
</dbReference>
<dbReference type="PROSITE" id="PS00206">
    <property type="entry name" value="TRANSFERRIN_LIKE_2"/>
    <property type="match status" value="1"/>
</dbReference>
<reference evidence="8 9" key="1">
    <citation type="submission" date="2019-07" db="EMBL/GenBank/DDBJ databases">
        <title>Chromosome genome assembly for large yellow croaker.</title>
        <authorList>
            <person name="Xiao S."/>
        </authorList>
    </citation>
    <scope>NUCLEOTIDE SEQUENCE [LARGE SCALE GENOMIC DNA]</scope>
    <source>
        <strain evidence="8">JMULYC20181020</strain>
        <tissue evidence="8">Muscle</tissue>
    </source>
</reference>
<feature type="domain" description="Transferrin-like" evidence="7">
    <location>
        <begin position="1"/>
        <end position="200"/>
    </location>
</feature>
<dbReference type="PANTHER" id="PTHR11485:SF31">
    <property type="entry name" value="SEROTRANSFERRIN"/>
    <property type="match status" value="1"/>
</dbReference>
<evidence type="ECO:0000313" key="8">
    <source>
        <dbReference type="EMBL" id="KAE8290914.1"/>
    </source>
</evidence>
<evidence type="ECO:0000256" key="1">
    <source>
        <dbReference type="ARBA" id="ARBA00022448"/>
    </source>
</evidence>
<protein>
    <submittedName>
        <fullName evidence="8">Serotransferrin</fullName>
    </submittedName>
</protein>
<proteinExistence type="predicted"/>
<dbReference type="GO" id="GO:0005769">
    <property type="term" value="C:early endosome"/>
    <property type="evidence" value="ECO:0007669"/>
    <property type="project" value="TreeGrafter"/>
</dbReference>
<dbReference type="InterPro" id="IPR018195">
    <property type="entry name" value="Transferrin_Fe_BS"/>
</dbReference>
<keyword evidence="9" id="KW-1185">Reference proteome</keyword>
<dbReference type="PRINTS" id="PR00422">
    <property type="entry name" value="TRANSFERRIN"/>
</dbReference>
<keyword evidence="1" id="KW-0813">Transport</keyword>
<keyword evidence="3" id="KW-0479">Metal-binding</keyword>
<gene>
    <name evidence="8" type="ORF">D5F01_LYC10505</name>
</gene>
<evidence type="ECO:0000256" key="5">
    <source>
        <dbReference type="ARBA" id="ARBA00023004"/>
    </source>
</evidence>
<name>A0A6G0IHR8_LARCR</name>
<sequence length="215" mass="23192">MSSPPPRPPPQLRSSVLAVPPDQIPTLHSVLCVSAMKTGDHKCKANSDERHYGYAGAFRCLVEGGGDVAFIRHTTVPENSDGNGPSWASAVRSADYELICPGKGPVPITDYASCNLGVVPAHAVVTRANLRNKVVHILQDQQSKFGPDGSNPSFRMFESGAGKNLLFKDSTQCLQELPQGTSYDQFLGTEYMNAINTLRQCSDNTPDLENACTQN</sequence>
<evidence type="ECO:0000256" key="4">
    <source>
        <dbReference type="ARBA" id="ARBA00022737"/>
    </source>
</evidence>
<dbReference type="GO" id="GO:0006826">
    <property type="term" value="P:iron ion transport"/>
    <property type="evidence" value="ECO:0007669"/>
    <property type="project" value="UniProtKB-KW"/>
</dbReference>
<dbReference type="SMART" id="SM00094">
    <property type="entry name" value="TR_FER"/>
    <property type="match status" value="1"/>
</dbReference>
<dbReference type="GO" id="GO:0005886">
    <property type="term" value="C:plasma membrane"/>
    <property type="evidence" value="ECO:0007669"/>
    <property type="project" value="TreeGrafter"/>
</dbReference>
<comment type="caution">
    <text evidence="8">The sequence shown here is derived from an EMBL/GenBank/DDBJ whole genome shotgun (WGS) entry which is preliminary data.</text>
</comment>
<dbReference type="GO" id="GO:0005615">
    <property type="term" value="C:extracellular space"/>
    <property type="evidence" value="ECO:0007669"/>
    <property type="project" value="TreeGrafter"/>
</dbReference>
<dbReference type="InterPro" id="IPR001156">
    <property type="entry name" value="Transferrin-like_dom"/>
</dbReference>
<keyword evidence="4" id="KW-0677">Repeat</keyword>
<dbReference type="Gene3D" id="3.40.190.10">
    <property type="entry name" value="Periplasmic binding protein-like II"/>
    <property type="match status" value="1"/>
</dbReference>